<gene>
    <name evidence="1" type="ORF">SGM_4937</name>
</gene>
<protein>
    <submittedName>
        <fullName evidence="1">Uncharacterized protein</fullName>
    </submittedName>
</protein>
<name>F3NP73_9ACTN</name>
<dbReference type="EMBL" id="AEYX01000042">
    <property type="protein sequence ID" value="EGG44885.1"/>
    <property type="molecule type" value="Genomic_DNA"/>
</dbReference>
<comment type="caution">
    <text evidence="1">The sequence shown here is derived from an EMBL/GenBank/DDBJ whole genome shotgun (WGS) entry which is preliminary data.</text>
</comment>
<proteinExistence type="predicted"/>
<evidence type="ECO:0000313" key="1">
    <source>
        <dbReference type="EMBL" id="EGG44885.1"/>
    </source>
</evidence>
<dbReference type="Proteomes" id="UP000003022">
    <property type="component" value="Unassembled WGS sequence"/>
</dbReference>
<sequence>MPSSVLHAREPFLRGVERDTGQRCQLRAQRPVGVQVTAGVKGVAYGIRVPCRPETVREPSGARRNSSAGECRRVVDLRTGAAQEAHISGVPAPACRLRIRSRFREVSTRKRRPSTLRSILLRRGEVDYTCRRPAGRHLVVRARRTRTTRGETGGGGSPARTSECRIVPFRSLVHDPSFTSPRCRGRIRYTA</sequence>
<reference evidence="1 2" key="1">
    <citation type="journal article" date="2011" name="J. Bacteriol.">
        <title>Draft genome sequence of the marine bacterium Streptomyces griseoaurantiacus M045, which produces novel manumycin-type antibiotics with a pABA core component.</title>
        <authorList>
            <person name="Li F."/>
            <person name="Jiang P."/>
            <person name="Zheng H."/>
            <person name="Wang S."/>
            <person name="Zhao G."/>
            <person name="Qin S."/>
            <person name="Liu Z."/>
        </authorList>
    </citation>
    <scope>NUCLEOTIDE SEQUENCE [LARGE SCALE GENOMIC DNA]</scope>
    <source>
        <strain evidence="1 2">M045</strain>
    </source>
</reference>
<evidence type="ECO:0000313" key="2">
    <source>
        <dbReference type="Proteomes" id="UP000003022"/>
    </source>
</evidence>
<dbReference type="AlphaFoldDB" id="F3NP73"/>
<organism evidence="1 2">
    <name type="scientific">Streptomyces griseoaurantiacus M045</name>
    <dbReference type="NCBI Taxonomy" id="996637"/>
    <lineage>
        <taxon>Bacteria</taxon>
        <taxon>Bacillati</taxon>
        <taxon>Actinomycetota</taxon>
        <taxon>Actinomycetes</taxon>
        <taxon>Kitasatosporales</taxon>
        <taxon>Streptomycetaceae</taxon>
        <taxon>Streptomyces</taxon>
        <taxon>Streptomyces aurantiacus group</taxon>
    </lineage>
</organism>
<keyword evidence="2" id="KW-1185">Reference proteome</keyword>
<accession>F3NP73</accession>
<dbReference type="STRING" id="996637.SGM_4937"/>